<dbReference type="SUPFAM" id="SSF49899">
    <property type="entry name" value="Concanavalin A-like lectins/glucanases"/>
    <property type="match status" value="1"/>
</dbReference>
<dbReference type="PANTHER" id="PTHR10963:SF55">
    <property type="entry name" value="GLYCOSIDE HYDROLASE FAMILY 16 PROTEIN"/>
    <property type="match status" value="1"/>
</dbReference>
<evidence type="ECO:0000313" key="4">
    <source>
        <dbReference type="Proteomes" id="UP001501578"/>
    </source>
</evidence>
<sequence length="331" mass="35908">MITIAVRDAADQIVDFPGARPATLGTGGTTFTSDPRSYPPGRYTYFFAYLSGGVWTNLTPRQSFTVTAADNPVTFSQDFDGPAGAGPNHGLSTPVWFNDPCWRQACTGTIAEYKMDHARLDGQGHLVLTADDRVTPGALCGTQECKYASARLTMIEWATESRVAWSQTGGRLEVRMKAPLGKGLWPAFWTVGHNNPTVPWPRSGEIDVVEIRGDHPTLAEQHAHGGDPYLHFGDSATIPGGGRVDGFHTYAVDWDAGPDGYLKWSIDGVVTRTLTAAQAGTSWEQSYRHAHTLILNLAVGGPEWVGLPDAGTRFPAELVVDHVRAYQKPML</sequence>
<comment type="similarity">
    <text evidence="1">Belongs to the glycosyl hydrolase 16 family.</text>
</comment>
<dbReference type="PANTHER" id="PTHR10963">
    <property type="entry name" value="GLYCOSYL HYDROLASE-RELATED"/>
    <property type="match status" value="1"/>
</dbReference>
<accession>A0ABN1NPL3</accession>
<evidence type="ECO:0000259" key="2">
    <source>
        <dbReference type="PROSITE" id="PS51762"/>
    </source>
</evidence>
<protein>
    <recommendedName>
        <fullName evidence="2">GH16 domain-containing protein</fullName>
    </recommendedName>
</protein>
<keyword evidence="4" id="KW-1185">Reference proteome</keyword>
<dbReference type="Proteomes" id="UP001501578">
    <property type="component" value="Unassembled WGS sequence"/>
</dbReference>
<evidence type="ECO:0000313" key="3">
    <source>
        <dbReference type="EMBL" id="GAA0914027.1"/>
    </source>
</evidence>
<organism evidence="3 4">
    <name type="scientific">Nonomuraea longicatena</name>
    <dbReference type="NCBI Taxonomy" id="83682"/>
    <lineage>
        <taxon>Bacteria</taxon>
        <taxon>Bacillati</taxon>
        <taxon>Actinomycetota</taxon>
        <taxon>Actinomycetes</taxon>
        <taxon>Streptosporangiales</taxon>
        <taxon>Streptosporangiaceae</taxon>
        <taxon>Nonomuraea</taxon>
    </lineage>
</organism>
<dbReference type="InterPro" id="IPR050546">
    <property type="entry name" value="Glycosyl_Hydrlase_16"/>
</dbReference>
<comment type="caution">
    <text evidence="3">The sequence shown here is derived from an EMBL/GenBank/DDBJ whole genome shotgun (WGS) entry which is preliminary data.</text>
</comment>
<dbReference type="InterPro" id="IPR013320">
    <property type="entry name" value="ConA-like_dom_sf"/>
</dbReference>
<gene>
    <name evidence="3" type="ORF">GCM10009560_06950</name>
</gene>
<dbReference type="Gene3D" id="2.60.120.200">
    <property type="match status" value="1"/>
</dbReference>
<reference evidence="3 4" key="1">
    <citation type="journal article" date="2019" name="Int. J. Syst. Evol. Microbiol.">
        <title>The Global Catalogue of Microorganisms (GCM) 10K type strain sequencing project: providing services to taxonomists for standard genome sequencing and annotation.</title>
        <authorList>
            <consortium name="The Broad Institute Genomics Platform"/>
            <consortium name="The Broad Institute Genome Sequencing Center for Infectious Disease"/>
            <person name="Wu L."/>
            <person name="Ma J."/>
        </authorList>
    </citation>
    <scope>NUCLEOTIDE SEQUENCE [LARGE SCALE GENOMIC DNA]</scope>
    <source>
        <strain evidence="3 4">JCM 11136</strain>
    </source>
</reference>
<proteinExistence type="inferred from homology"/>
<dbReference type="InterPro" id="IPR000757">
    <property type="entry name" value="Beta-glucanase-like"/>
</dbReference>
<dbReference type="CDD" id="cd08023">
    <property type="entry name" value="GH16_laminarinase_like"/>
    <property type="match status" value="1"/>
</dbReference>
<name>A0ABN1NPL3_9ACTN</name>
<evidence type="ECO:0000256" key="1">
    <source>
        <dbReference type="ARBA" id="ARBA00006865"/>
    </source>
</evidence>
<dbReference type="PROSITE" id="PS51762">
    <property type="entry name" value="GH16_2"/>
    <property type="match status" value="1"/>
</dbReference>
<dbReference type="Pfam" id="PF00722">
    <property type="entry name" value="Glyco_hydro_16"/>
    <property type="match status" value="1"/>
</dbReference>
<feature type="domain" description="GH16" evidence="2">
    <location>
        <begin position="53"/>
        <end position="331"/>
    </location>
</feature>
<dbReference type="EMBL" id="BAAAHQ010000001">
    <property type="protein sequence ID" value="GAA0914027.1"/>
    <property type="molecule type" value="Genomic_DNA"/>
</dbReference>